<dbReference type="EMBL" id="CP066831">
    <property type="protein sequence ID" value="QQM38229.1"/>
    <property type="molecule type" value="Genomic_DNA"/>
</dbReference>
<name>A0A7T7HZH1_9ACTN</name>
<dbReference type="KEGG" id="slf:JEQ17_01135"/>
<dbReference type="InterPro" id="IPR009959">
    <property type="entry name" value="Cyclase_SnoaL-like"/>
</dbReference>
<dbReference type="SUPFAM" id="SSF54427">
    <property type="entry name" value="NTF2-like"/>
    <property type="match status" value="1"/>
</dbReference>
<keyword evidence="2" id="KW-1185">Reference proteome</keyword>
<dbReference type="GO" id="GO:0030638">
    <property type="term" value="P:polyketide metabolic process"/>
    <property type="evidence" value="ECO:0007669"/>
    <property type="project" value="InterPro"/>
</dbReference>
<dbReference type="PANTHER" id="PTHR38436:SF1">
    <property type="entry name" value="ESTER CYCLASE"/>
    <property type="match status" value="1"/>
</dbReference>
<accession>A0A7T7HZH1</accession>
<dbReference type="AlphaFoldDB" id="A0A7T7HZH1"/>
<dbReference type="Proteomes" id="UP000595636">
    <property type="component" value="Chromosome"/>
</dbReference>
<dbReference type="Gene3D" id="3.10.450.50">
    <property type="match status" value="1"/>
</dbReference>
<proteinExistence type="predicted"/>
<evidence type="ECO:0000313" key="2">
    <source>
        <dbReference type="Proteomes" id="UP000595636"/>
    </source>
</evidence>
<dbReference type="RefSeq" id="WP_200393398.1">
    <property type="nucleotide sequence ID" value="NZ_CP066831.1"/>
</dbReference>
<protein>
    <submittedName>
        <fullName evidence="1">Ester cyclase</fullName>
    </submittedName>
</protein>
<dbReference type="Pfam" id="PF07366">
    <property type="entry name" value="SnoaL"/>
    <property type="match status" value="1"/>
</dbReference>
<sequence length="142" mass="15973">MTTTIDKNVALMRRAYQCMESGDLDTAQELLTENFIANVPGVAEPLHGREVWRMGSKIMLDAFPDLKIEVQDMFGAGDKVTVLVNFRGTHLGTFQEFEATGRTVSYRSVEVYRFEGDRIAEEWVAPDLLSLMQQIAPTTTSH</sequence>
<organism evidence="1 2">
    <name type="scientific">Streptomyces liliifuscus</name>
    <dbReference type="NCBI Taxonomy" id="2797636"/>
    <lineage>
        <taxon>Bacteria</taxon>
        <taxon>Bacillati</taxon>
        <taxon>Actinomycetota</taxon>
        <taxon>Actinomycetes</taxon>
        <taxon>Kitasatosporales</taxon>
        <taxon>Streptomycetaceae</taxon>
        <taxon>Streptomyces</taxon>
    </lineage>
</organism>
<dbReference type="InterPro" id="IPR032710">
    <property type="entry name" value="NTF2-like_dom_sf"/>
</dbReference>
<gene>
    <name evidence="1" type="ORF">JEQ17_01135</name>
</gene>
<evidence type="ECO:0000313" key="1">
    <source>
        <dbReference type="EMBL" id="QQM38229.1"/>
    </source>
</evidence>
<dbReference type="PANTHER" id="PTHR38436">
    <property type="entry name" value="POLYKETIDE CYCLASE SNOAL-LIKE DOMAIN"/>
    <property type="match status" value="1"/>
</dbReference>
<reference evidence="1 2" key="1">
    <citation type="submission" date="2020-12" db="EMBL/GenBank/DDBJ databases">
        <title>A novel species.</title>
        <authorList>
            <person name="Li K."/>
        </authorList>
    </citation>
    <scope>NUCLEOTIDE SEQUENCE [LARGE SCALE GENOMIC DNA]</scope>
    <source>
        <strain evidence="1 2">ZYC-3</strain>
    </source>
</reference>